<feature type="transmembrane region" description="Helical" evidence="7">
    <location>
        <begin position="103"/>
        <end position="125"/>
    </location>
</feature>
<evidence type="ECO:0000256" key="3">
    <source>
        <dbReference type="ARBA" id="ARBA00022475"/>
    </source>
</evidence>
<dbReference type="PANTHER" id="PTHR30012">
    <property type="entry name" value="GENERAL SECRETION PATHWAY PROTEIN"/>
    <property type="match status" value="1"/>
</dbReference>
<dbReference type="EMBL" id="AZFK01000013">
    <property type="protein sequence ID" value="KRL91954.1"/>
    <property type="molecule type" value="Genomic_DNA"/>
</dbReference>
<evidence type="ECO:0000259" key="8">
    <source>
        <dbReference type="Pfam" id="PF00482"/>
    </source>
</evidence>
<feature type="transmembrane region" description="Helical" evidence="7">
    <location>
        <begin position="299"/>
        <end position="320"/>
    </location>
</feature>
<protein>
    <submittedName>
        <fullName evidence="9">ComG operon protein 2</fullName>
    </submittedName>
</protein>
<evidence type="ECO:0000313" key="9">
    <source>
        <dbReference type="EMBL" id="KRL91954.1"/>
    </source>
</evidence>
<comment type="caution">
    <text evidence="9">The sequence shown here is derived from an EMBL/GenBank/DDBJ whole genome shotgun (WGS) entry which is preliminary data.</text>
</comment>
<evidence type="ECO:0000256" key="7">
    <source>
        <dbReference type="SAM" id="Phobius"/>
    </source>
</evidence>
<dbReference type="Pfam" id="PF00482">
    <property type="entry name" value="T2SSF"/>
    <property type="match status" value="2"/>
</dbReference>
<feature type="transmembrane region" description="Helical" evidence="7">
    <location>
        <begin position="145"/>
        <end position="165"/>
    </location>
</feature>
<keyword evidence="6 7" id="KW-0472">Membrane</keyword>
<proteinExistence type="inferred from homology"/>
<feature type="domain" description="Type II secretion system protein GspF" evidence="8">
    <location>
        <begin position="10"/>
        <end position="127"/>
    </location>
</feature>
<dbReference type="InterPro" id="IPR003004">
    <property type="entry name" value="GspF/PilC"/>
</dbReference>
<keyword evidence="4 7" id="KW-0812">Transmembrane</keyword>
<organism evidence="9 10">
    <name type="scientific">Limosilactobacillus ingluviei DSM 15946</name>
    <dbReference type="NCBI Taxonomy" id="1423760"/>
    <lineage>
        <taxon>Bacteria</taxon>
        <taxon>Bacillati</taxon>
        <taxon>Bacillota</taxon>
        <taxon>Bacilli</taxon>
        <taxon>Lactobacillales</taxon>
        <taxon>Lactobacillaceae</taxon>
        <taxon>Limosilactobacillus</taxon>
    </lineage>
</organism>
<comment type="similarity">
    <text evidence="2">Belongs to the GSP F family.</text>
</comment>
<dbReference type="InterPro" id="IPR042094">
    <property type="entry name" value="T2SS_GspF_sf"/>
</dbReference>
<dbReference type="Proteomes" id="UP000050816">
    <property type="component" value="Unassembled WGS sequence"/>
</dbReference>
<dbReference type="Gene3D" id="1.20.81.30">
    <property type="entry name" value="Type II secretion system (T2SS), domain F"/>
    <property type="match status" value="2"/>
</dbReference>
<reference evidence="9 10" key="1">
    <citation type="journal article" date="2015" name="Genome Announc.">
        <title>Expanding the biotechnology potential of lactobacilli through comparative genomics of 213 strains and associated genera.</title>
        <authorList>
            <person name="Sun Z."/>
            <person name="Harris H.M."/>
            <person name="McCann A."/>
            <person name="Guo C."/>
            <person name="Argimon S."/>
            <person name="Zhang W."/>
            <person name="Yang X."/>
            <person name="Jeffery I.B."/>
            <person name="Cooney J.C."/>
            <person name="Kagawa T.F."/>
            <person name="Liu W."/>
            <person name="Song Y."/>
            <person name="Salvetti E."/>
            <person name="Wrobel A."/>
            <person name="Rasinkangas P."/>
            <person name="Parkhill J."/>
            <person name="Rea M.C."/>
            <person name="O'Sullivan O."/>
            <person name="Ritari J."/>
            <person name="Douillard F.P."/>
            <person name="Paul Ross R."/>
            <person name="Yang R."/>
            <person name="Briner A.E."/>
            <person name="Felis G.E."/>
            <person name="de Vos W.M."/>
            <person name="Barrangou R."/>
            <person name="Klaenhammer T.R."/>
            <person name="Caufield P.W."/>
            <person name="Cui Y."/>
            <person name="Zhang H."/>
            <person name="O'Toole P.W."/>
        </authorList>
    </citation>
    <scope>NUCLEOTIDE SEQUENCE [LARGE SCALE GENOMIC DNA]</scope>
    <source>
        <strain evidence="9 10">DSM 15946</strain>
    </source>
</reference>
<feature type="domain" description="Type II secretion system protein GspF" evidence="8">
    <location>
        <begin position="198"/>
        <end position="318"/>
    </location>
</feature>
<comment type="subcellular location">
    <subcellularLocation>
        <location evidence="1">Cell membrane</location>
        <topology evidence="1">Multi-pass membrane protein</topology>
    </subcellularLocation>
</comment>
<keyword evidence="5 7" id="KW-1133">Transmembrane helix</keyword>
<dbReference type="PATRIC" id="fig|1423760.3.peg.550"/>
<evidence type="ECO:0000256" key="4">
    <source>
        <dbReference type="ARBA" id="ARBA00022692"/>
    </source>
</evidence>
<evidence type="ECO:0000256" key="2">
    <source>
        <dbReference type="ARBA" id="ARBA00005745"/>
    </source>
</evidence>
<name>A0A0R1UMB3_9LACO</name>
<evidence type="ECO:0000256" key="6">
    <source>
        <dbReference type="ARBA" id="ARBA00023136"/>
    </source>
</evidence>
<gene>
    <name evidence="9" type="ORF">FC43_GL000529</name>
</gene>
<dbReference type="PANTHER" id="PTHR30012:SF0">
    <property type="entry name" value="TYPE II SECRETION SYSTEM PROTEIN F-RELATED"/>
    <property type="match status" value="1"/>
</dbReference>
<accession>A0A0R1UMB3</accession>
<evidence type="ECO:0000256" key="1">
    <source>
        <dbReference type="ARBA" id="ARBA00004651"/>
    </source>
</evidence>
<evidence type="ECO:0000313" key="10">
    <source>
        <dbReference type="Proteomes" id="UP000050816"/>
    </source>
</evidence>
<evidence type="ECO:0000256" key="5">
    <source>
        <dbReference type="ARBA" id="ARBA00022989"/>
    </source>
</evidence>
<keyword evidence="3" id="KW-1003">Cell membrane</keyword>
<dbReference type="GO" id="GO:0005886">
    <property type="term" value="C:plasma membrane"/>
    <property type="evidence" value="ECO:0007669"/>
    <property type="project" value="UniProtKB-SubCell"/>
</dbReference>
<dbReference type="InterPro" id="IPR018076">
    <property type="entry name" value="T2SS_GspF_dom"/>
</dbReference>
<dbReference type="AlphaFoldDB" id="A0A0R1UMB3"/>
<sequence length="327" mass="36408">MSERQLAQWFSLLVDMLKVGFPLRRALSFAKVIMPKQAPVIDYVATNLSQGISFATVVRPWVTADQAVQLQLAERHGELTQALGELSTYLTLRTKEKQKLRALLQYPVLLLALLVGLGVVLRLYVYPELQSWQAWQLPTGLVMALQALLGALGALGLLGGWRYLAWRRQPRLNQVNALCRLPGVGRLVQLYFSYYLVSNLALLVRQGLSLKEICALLQQAEPTTLLYQLGQQLQVQGSSGAALPALIQSQSCLPDELVALLGRGWTNQQLGQELAVFARLQFQRLTHQVESWLTLVQPVLFLIVALGILGMYLSLLLPIYQSIAVVK</sequence>